<feature type="domain" description="BRCT" evidence="16">
    <location>
        <begin position="589"/>
        <end position="667"/>
    </location>
</feature>
<evidence type="ECO:0000313" key="17">
    <source>
        <dbReference type="EMBL" id="CAO80840.1"/>
    </source>
</evidence>
<gene>
    <name evidence="14 17" type="primary">ligA</name>
    <name evidence="17" type="ordered locus">CLOAM0968</name>
</gene>
<comment type="cofactor">
    <cofactor evidence="14">
        <name>Mg(2+)</name>
        <dbReference type="ChEBI" id="CHEBI:18420"/>
    </cofactor>
    <cofactor evidence="14">
        <name>Mn(2+)</name>
        <dbReference type="ChEBI" id="CHEBI:29035"/>
    </cofactor>
</comment>
<comment type="caution">
    <text evidence="14">Lacks conserved residue(s) required for the propagation of feature annotation.</text>
</comment>
<dbReference type="CDD" id="cd17748">
    <property type="entry name" value="BRCT_DNA_ligase_like"/>
    <property type="match status" value="1"/>
</dbReference>
<feature type="binding site" evidence="14">
    <location>
        <position position="291"/>
    </location>
    <ligand>
        <name>NAD(+)</name>
        <dbReference type="ChEBI" id="CHEBI:57540"/>
    </ligand>
</feature>
<dbReference type="GO" id="GO:0005829">
    <property type="term" value="C:cytosol"/>
    <property type="evidence" value="ECO:0007669"/>
    <property type="project" value="TreeGrafter"/>
</dbReference>
<dbReference type="NCBIfam" id="TIGR00575">
    <property type="entry name" value="dnlj"/>
    <property type="match status" value="1"/>
</dbReference>
<dbReference type="CDD" id="cd00114">
    <property type="entry name" value="LIGANc"/>
    <property type="match status" value="1"/>
</dbReference>
<evidence type="ECO:0000256" key="8">
    <source>
        <dbReference type="ARBA" id="ARBA00022833"/>
    </source>
</evidence>
<evidence type="ECO:0000256" key="10">
    <source>
        <dbReference type="ARBA" id="ARBA00023027"/>
    </source>
</evidence>
<dbReference type="Pfam" id="PF03120">
    <property type="entry name" value="OB_DNA_ligase"/>
    <property type="match status" value="1"/>
</dbReference>
<dbReference type="Gene3D" id="6.20.10.30">
    <property type="match status" value="1"/>
</dbReference>
<dbReference type="RefSeq" id="WP_015424698.1">
    <property type="nucleotide sequence ID" value="NC_020449.1"/>
</dbReference>
<dbReference type="OrthoDB" id="9759736at2"/>
<comment type="function">
    <text evidence="1 14">DNA ligase that catalyzes the formation of phosphodiester linkages between 5'-phosphoryl and 3'-hydroxyl groups in double-stranded DNA using NAD as a coenzyme and as the energy source for the reaction. It is essential for DNA replication and repair of damaged DNA.</text>
</comment>
<keyword evidence="11 14" id="KW-0234">DNA repair</keyword>
<feature type="active site" description="N6-AMP-lysine intermediate" evidence="14">
    <location>
        <position position="115"/>
    </location>
</feature>
<evidence type="ECO:0000256" key="1">
    <source>
        <dbReference type="ARBA" id="ARBA00004067"/>
    </source>
</evidence>
<dbReference type="PANTHER" id="PTHR23389:SF9">
    <property type="entry name" value="DNA LIGASE"/>
    <property type="match status" value="1"/>
</dbReference>
<comment type="similarity">
    <text evidence="13 14">Belongs to the NAD-dependent DNA ligase family. LigA subfamily.</text>
</comment>
<feature type="binding site" evidence="14">
    <location>
        <position position="412"/>
    </location>
    <ligand>
        <name>Zn(2+)</name>
        <dbReference type="ChEBI" id="CHEBI:29105"/>
    </ligand>
</feature>
<dbReference type="PROSITE" id="PS50172">
    <property type="entry name" value="BRCT"/>
    <property type="match status" value="1"/>
</dbReference>
<feature type="binding site" evidence="14">
    <location>
        <begin position="34"/>
        <end position="38"/>
    </location>
    <ligand>
        <name>NAD(+)</name>
        <dbReference type="ChEBI" id="CHEBI:57540"/>
    </ligand>
</feature>
<evidence type="ECO:0000313" key="18">
    <source>
        <dbReference type="Proteomes" id="UP000002019"/>
    </source>
</evidence>
<name>B0VHM5_CLOAI</name>
<evidence type="ECO:0000256" key="14">
    <source>
        <dbReference type="HAMAP-Rule" id="MF_01588"/>
    </source>
</evidence>
<dbReference type="Pfam" id="PF03119">
    <property type="entry name" value="DNA_ligase_ZBD"/>
    <property type="match status" value="1"/>
</dbReference>
<feature type="binding site" evidence="14">
    <location>
        <position position="409"/>
    </location>
    <ligand>
        <name>Zn(2+)</name>
        <dbReference type="ChEBI" id="CHEBI:29105"/>
    </ligand>
</feature>
<dbReference type="InterPro" id="IPR013840">
    <property type="entry name" value="DNAligase_N"/>
</dbReference>
<dbReference type="InterPro" id="IPR003583">
    <property type="entry name" value="Hlx-hairpin-Hlx_DNA-bd_motif"/>
</dbReference>
<dbReference type="GO" id="GO:0046872">
    <property type="term" value="F:metal ion binding"/>
    <property type="evidence" value="ECO:0007669"/>
    <property type="project" value="UniProtKB-KW"/>
</dbReference>
<feature type="binding site" evidence="14">
    <location>
        <position position="432"/>
    </location>
    <ligand>
        <name>Zn(2+)</name>
        <dbReference type="ChEBI" id="CHEBI:29105"/>
    </ligand>
</feature>
<organism evidence="17 18">
    <name type="scientific">Cloacimonas acidaminovorans (strain Evry)</name>
    <dbReference type="NCBI Taxonomy" id="459349"/>
    <lineage>
        <taxon>Bacteria</taxon>
        <taxon>Pseudomonadati</taxon>
        <taxon>Candidatus Cloacimonadota</taxon>
        <taxon>Candidatus Cloacimonadia</taxon>
        <taxon>Candidatus Cloacimonadales</taxon>
        <taxon>Candidatus Cloacimonadaceae</taxon>
        <taxon>Candidatus Cloacimonas</taxon>
    </lineage>
</organism>
<dbReference type="InterPro" id="IPR033136">
    <property type="entry name" value="DNA_ligase_CS"/>
</dbReference>
<evidence type="ECO:0000256" key="4">
    <source>
        <dbReference type="ARBA" id="ARBA00022598"/>
    </source>
</evidence>
<dbReference type="EMBL" id="CU466930">
    <property type="protein sequence ID" value="CAO80840.1"/>
    <property type="molecule type" value="Genomic_DNA"/>
</dbReference>
<feature type="binding site" evidence="14">
    <location>
        <position position="170"/>
    </location>
    <ligand>
        <name>NAD(+)</name>
        <dbReference type="ChEBI" id="CHEBI:57540"/>
    </ligand>
</feature>
<feature type="coiled-coil region" evidence="15">
    <location>
        <begin position="3"/>
        <end position="57"/>
    </location>
</feature>
<keyword evidence="18" id="KW-1185">Reference proteome</keyword>
<keyword evidence="14" id="KW-0464">Manganese</keyword>
<dbReference type="Gene3D" id="2.40.50.140">
    <property type="entry name" value="Nucleic acid-binding proteins"/>
    <property type="match status" value="1"/>
</dbReference>
<dbReference type="SUPFAM" id="SSF50249">
    <property type="entry name" value="Nucleic acid-binding proteins"/>
    <property type="match status" value="1"/>
</dbReference>
<dbReference type="AlphaFoldDB" id="B0VHM5"/>
<dbReference type="Pfam" id="PF12826">
    <property type="entry name" value="HHH_2"/>
    <property type="match status" value="1"/>
</dbReference>
<feature type="binding site" evidence="14">
    <location>
        <position position="136"/>
    </location>
    <ligand>
        <name>NAD(+)</name>
        <dbReference type="ChEBI" id="CHEBI:57540"/>
    </ligand>
</feature>
<proteinExistence type="inferred from homology"/>
<keyword evidence="10 14" id="KW-0520">NAD</keyword>
<keyword evidence="5 14" id="KW-0235">DNA replication</keyword>
<evidence type="ECO:0000256" key="12">
    <source>
        <dbReference type="ARBA" id="ARBA00034005"/>
    </source>
</evidence>
<sequence length="667" mass="75196">MNKNELKARIDRLRAEIEHHNRLYYTLAKPEISDYEYDMLVKELQELEAQYAEGAVEESPTQKVGSDLTPGAKTIPHKVRMASLENAYSLEEVLAFINRTNNDLGYASEYCAELKIDGFSINLYYENGNFIYATTRGDGLEGEDVTENFRLLPDVPFTIDYKGAIEIRGEIYIPVQDFLALNEFRRENELKTFANPRNAAAGSIKLKSREEVKSRHLKALFYALGYYETPLQYKNEIIDKQTRLLDFLDELGFPTSKRTLCKHYQEAEKFCLQMEQERYTIPYDIDGIVIKVNSLEDQKKLGWTAKSPKWAIAYKFKPEEKETVLESVSFQVGRTGAVTPVANLKPVFISGSTVSHATLHNADEIKRLDLHYGDTVLVVKSGEIIPKILSVNVSKRPVNAKPVIFPATCPVCNAPLQRDEDGSINYCPNANCPAQIQRKLEHFASREAMDIYGLGSSLIARLIETGQIKWIPDIYHLDYNKIAEMERMGKKSADNLQKAIEASKTKNFDRVLFALGIRHIGSITARTLAQHFKNIDALIMAKEEELLSVPDIGSIIARSIIGFFSQKSNRELIDSLRKVGLQFTYISPQSSAILAGKTFLITGTLPNYSRKDMETLITEHGGKILSGVSKQLNYLIVGENPGSKLDKAHQLGTVKIISEAELLDMLQ</sequence>
<dbReference type="FunFam" id="1.10.150.20:FF:000006">
    <property type="entry name" value="DNA ligase"/>
    <property type="match status" value="1"/>
</dbReference>
<protein>
    <recommendedName>
        <fullName evidence="3 14">DNA ligase</fullName>
        <ecNumber evidence="2 14">6.5.1.2</ecNumber>
    </recommendedName>
    <alternativeName>
        <fullName evidence="14">Polydeoxyribonucleotide synthase [NAD(+)]</fullName>
    </alternativeName>
</protein>
<dbReference type="InterPro" id="IPR036420">
    <property type="entry name" value="BRCT_dom_sf"/>
</dbReference>
<dbReference type="Pfam" id="PF00533">
    <property type="entry name" value="BRCT"/>
    <property type="match status" value="1"/>
</dbReference>
<evidence type="ECO:0000259" key="16">
    <source>
        <dbReference type="PROSITE" id="PS50172"/>
    </source>
</evidence>
<dbReference type="FunFam" id="2.40.50.140:FF:000012">
    <property type="entry name" value="DNA ligase"/>
    <property type="match status" value="1"/>
</dbReference>
<dbReference type="Gene3D" id="1.10.287.610">
    <property type="entry name" value="Helix hairpin bin"/>
    <property type="match status" value="1"/>
</dbReference>
<evidence type="ECO:0000256" key="15">
    <source>
        <dbReference type="SAM" id="Coils"/>
    </source>
</evidence>
<dbReference type="SUPFAM" id="SSF56091">
    <property type="entry name" value="DNA ligase/mRNA capping enzyme, catalytic domain"/>
    <property type="match status" value="1"/>
</dbReference>
<dbReference type="Gene3D" id="3.40.50.10190">
    <property type="entry name" value="BRCT domain"/>
    <property type="match status" value="1"/>
</dbReference>
<evidence type="ECO:0000256" key="9">
    <source>
        <dbReference type="ARBA" id="ARBA00022842"/>
    </source>
</evidence>
<dbReference type="EC" id="6.5.1.2" evidence="2 14"/>
<feature type="binding site" evidence="14">
    <location>
        <position position="113"/>
    </location>
    <ligand>
        <name>NAD(+)</name>
        <dbReference type="ChEBI" id="CHEBI:57540"/>
    </ligand>
</feature>
<comment type="catalytic activity">
    <reaction evidence="12 14">
        <text>NAD(+) + (deoxyribonucleotide)n-3'-hydroxyl + 5'-phospho-(deoxyribonucleotide)m = (deoxyribonucleotide)n+m + AMP + beta-nicotinamide D-nucleotide.</text>
        <dbReference type="EC" id="6.5.1.2"/>
    </reaction>
</comment>
<dbReference type="InterPro" id="IPR013839">
    <property type="entry name" value="DNAligase_adenylation"/>
</dbReference>
<dbReference type="InterPro" id="IPR012340">
    <property type="entry name" value="NA-bd_OB-fold"/>
</dbReference>
<keyword evidence="9 14" id="KW-0460">Magnesium</keyword>
<evidence type="ECO:0000256" key="3">
    <source>
        <dbReference type="ARBA" id="ARBA00013308"/>
    </source>
</evidence>
<dbReference type="GO" id="GO:0003677">
    <property type="term" value="F:DNA binding"/>
    <property type="evidence" value="ECO:0007669"/>
    <property type="project" value="InterPro"/>
</dbReference>
<dbReference type="InterPro" id="IPR010994">
    <property type="entry name" value="RuvA_2-like"/>
</dbReference>
<dbReference type="STRING" id="459349.CLOAM0968"/>
<dbReference type="HOGENOM" id="CLU_007764_2_1_0"/>
<feature type="binding site" evidence="14">
    <location>
        <begin position="83"/>
        <end position="84"/>
    </location>
    <ligand>
        <name>NAD(+)</name>
        <dbReference type="ChEBI" id="CHEBI:57540"/>
    </ligand>
</feature>
<dbReference type="PIRSF" id="PIRSF001604">
    <property type="entry name" value="LigA"/>
    <property type="match status" value="1"/>
</dbReference>
<keyword evidence="4 14" id="KW-0436">Ligase</keyword>
<dbReference type="SMART" id="SM00278">
    <property type="entry name" value="HhH1"/>
    <property type="match status" value="4"/>
</dbReference>
<dbReference type="SUPFAM" id="SSF47781">
    <property type="entry name" value="RuvA domain 2-like"/>
    <property type="match status" value="1"/>
</dbReference>
<dbReference type="SUPFAM" id="SSF52113">
    <property type="entry name" value="BRCT domain"/>
    <property type="match status" value="1"/>
</dbReference>
<dbReference type="eggNOG" id="COG0272">
    <property type="taxonomic scope" value="Bacteria"/>
</dbReference>
<dbReference type="NCBIfam" id="NF005932">
    <property type="entry name" value="PRK07956.1"/>
    <property type="match status" value="1"/>
</dbReference>
<dbReference type="InterPro" id="IPR004149">
    <property type="entry name" value="Znf_DNAligase_C4"/>
</dbReference>
<dbReference type="GO" id="GO:0006260">
    <property type="term" value="P:DNA replication"/>
    <property type="evidence" value="ECO:0007669"/>
    <property type="project" value="UniProtKB-KW"/>
</dbReference>
<dbReference type="PANTHER" id="PTHR23389">
    <property type="entry name" value="CHROMOSOME TRANSMISSION FIDELITY FACTOR 18"/>
    <property type="match status" value="1"/>
</dbReference>
<dbReference type="InterPro" id="IPR001357">
    <property type="entry name" value="BRCT_dom"/>
</dbReference>
<dbReference type="KEGG" id="caci:CLOAM0968"/>
<keyword evidence="6 14" id="KW-0479">Metal-binding</keyword>
<evidence type="ECO:0000256" key="11">
    <source>
        <dbReference type="ARBA" id="ARBA00023204"/>
    </source>
</evidence>
<feature type="binding site" evidence="14">
    <location>
        <position position="315"/>
    </location>
    <ligand>
        <name>NAD(+)</name>
        <dbReference type="ChEBI" id="CHEBI:57540"/>
    </ligand>
</feature>
<dbReference type="SMART" id="SM00532">
    <property type="entry name" value="LIGANc"/>
    <property type="match status" value="1"/>
</dbReference>
<dbReference type="HAMAP" id="MF_01588">
    <property type="entry name" value="DNA_ligase_A"/>
    <property type="match status" value="1"/>
</dbReference>
<dbReference type="InterPro" id="IPR041663">
    <property type="entry name" value="DisA/LigA_HHH"/>
</dbReference>
<keyword evidence="15" id="KW-0175">Coiled coil</keyword>
<dbReference type="FunFam" id="1.10.150.20:FF:000007">
    <property type="entry name" value="DNA ligase"/>
    <property type="match status" value="1"/>
</dbReference>
<keyword evidence="8 14" id="KW-0862">Zinc</keyword>
<dbReference type="GO" id="GO:0003911">
    <property type="term" value="F:DNA ligase (NAD+) activity"/>
    <property type="evidence" value="ECO:0007669"/>
    <property type="project" value="UniProtKB-UniRule"/>
</dbReference>
<accession>B0VHM5</accession>
<dbReference type="Gene3D" id="3.30.470.30">
    <property type="entry name" value="DNA ligase/mRNA capping enzyme"/>
    <property type="match status" value="1"/>
</dbReference>
<dbReference type="SMART" id="SM00292">
    <property type="entry name" value="BRCT"/>
    <property type="match status" value="1"/>
</dbReference>
<dbReference type="InterPro" id="IPR001679">
    <property type="entry name" value="DNA_ligase"/>
</dbReference>
<evidence type="ECO:0000256" key="13">
    <source>
        <dbReference type="ARBA" id="ARBA00060881"/>
    </source>
</evidence>
<evidence type="ECO:0000256" key="6">
    <source>
        <dbReference type="ARBA" id="ARBA00022723"/>
    </source>
</evidence>
<keyword evidence="7 14" id="KW-0227">DNA damage</keyword>
<dbReference type="Proteomes" id="UP000002019">
    <property type="component" value="Chromosome"/>
</dbReference>
<evidence type="ECO:0000256" key="2">
    <source>
        <dbReference type="ARBA" id="ARBA00012722"/>
    </source>
</evidence>
<evidence type="ECO:0000256" key="5">
    <source>
        <dbReference type="ARBA" id="ARBA00022705"/>
    </source>
</evidence>
<dbReference type="InterPro" id="IPR004150">
    <property type="entry name" value="NAD_DNA_ligase_OB"/>
</dbReference>
<reference evidence="17 18" key="1">
    <citation type="journal article" date="2008" name="J. Bacteriol.">
        <title>'Candidatus Cloacamonas acidaminovorans': genome sequence reconstruction provides a first glimpse of a new bacterial division.</title>
        <authorList>
            <person name="Pelletier E."/>
            <person name="Kreimeyer A."/>
            <person name="Bocs S."/>
            <person name="Rouy Z."/>
            <person name="Gyapay G."/>
            <person name="Chouari R."/>
            <person name="Riviere D."/>
            <person name="Ganesan A."/>
            <person name="Daegelen P."/>
            <person name="Sghir A."/>
            <person name="Cohen G.N."/>
            <person name="Medigue C."/>
            <person name="Weissenbach J."/>
            <person name="Le Paslier D."/>
        </authorList>
    </citation>
    <scope>NUCLEOTIDE SEQUENCE [LARGE SCALE GENOMIC DNA]</scope>
    <source>
        <strain evidence="18">Evry</strain>
    </source>
</reference>
<dbReference type="PROSITE" id="PS01056">
    <property type="entry name" value="DNA_LIGASE_N2"/>
    <property type="match status" value="1"/>
</dbReference>
<dbReference type="GO" id="GO:0006281">
    <property type="term" value="P:DNA repair"/>
    <property type="evidence" value="ECO:0007669"/>
    <property type="project" value="UniProtKB-KW"/>
</dbReference>
<dbReference type="Pfam" id="PF01653">
    <property type="entry name" value="DNA_ligase_aden"/>
    <property type="match status" value="1"/>
</dbReference>
<dbReference type="Gene3D" id="1.10.150.20">
    <property type="entry name" value="5' to 3' exonuclease, C-terminal subdomain"/>
    <property type="match status" value="2"/>
</dbReference>
<evidence type="ECO:0000256" key="7">
    <source>
        <dbReference type="ARBA" id="ARBA00022763"/>
    </source>
</evidence>